<evidence type="ECO:0008006" key="4">
    <source>
        <dbReference type="Google" id="ProtNLM"/>
    </source>
</evidence>
<evidence type="ECO:0000313" key="3">
    <source>
        <dbReference type="Proteomes" id="UP000604117"/>
    </source>
</evidence>
<protein>
    <recommendedName>
        <fullName evidence="4">Peptidase inhibitor family I36</fullName>
    </recommendedName>
</protein>
<keyword evidence="3" id="KW-1185">Reference proteome</keyword>
<evidence type="ECO:0000313" key="2">
    <source>
        <dbReference type="EMBL" id="GIF73063.1"/>
    </source>
</evidence>
<dbReference type="Proteomes" id="UP000604117">
    <property type="component" value="Unassembled WGS sequence"/>
</dbReference>
<proteinExistence type="predicted"/>
<feature type="signal peptide" evidence="1">
    <location>
        <begin position="1"/>
        <end position="36"/>
    </location>
</feature>
<name>A0ABQ4CP35_9ACTN</name>
<evidence type="ECO:0000256" key="1">
    <source>
        <dbReference type="SAM" id="SignalP"/>
    </source>
</evidence>
<keyword evidence="1" id="KW-0732">Signal</keyword>
<dbReference type="EMBL" id="BONE01000017">
    <property type="protein sequence ID" value="GIF73063.1"/>
    <property type="molecule type" value="Genomic_DNA"/>
</dbReference>
<reference evidence="2 3" key="1">
    <citation type="submission" date="2021-01" db="EMBL/GenBank/DDBJ databases">
        <title>Whole genome shotgun sequence of Asanoa siamensis NBRC 107932.</title>
        <authorList>
            <person name="Komaki H."/>
            <person name="Tamura T."/>
        </authorList>
    </citation>
    <scope>NUCLEOTIDE SEQUENCE [LARGE SCALE GENOMIC DNA]</scope>
    <source>
        <strain evidence="2 3">NBRC 107932</strain>
    </source>
</reference>
<accession>A0ABQ4CP35</accession>
<comment type="caution">
    <text evidence="2">The sequence shown here is derived from an EMBL/GenBank/DDBJ whole genome shotgun (WGS) entry which is preliminary data.</text>
</comment>
<feature type="chain" id="PRO_5046931980" description="Peptidase inhibitor family I36" evidence="1">
    <location>
        <begin position="37"/>
        <end position="177"/>
    </location>
</feature>
<organism evidence="2 3">
    <name type="scientific">Asanoa siamensis</name>
    <dbReference type="NCBI Taxonomy" id="926357"/>
    <lineage>
        <taxon>Bacteria</taxon>
        <taxon>Bacillati</taxon>
        <taxon>Actinomycetota</taxon>
        <taxon>Actinomycetes</taxon>
        <taxon>Micromonosporales</taxon>
        <taxon>Micromonosporaceae</taxon>
        <taxon>Asanoa</taxon>
    </lineage>
</organism>
<gene>
    <name evidence="2" type="ORF">Asi02nite_25810</name>
</gene>
<sequence length="177" mass="19477">MSRIGVWNARTVGRRLVFVAAITVLLSALVSVRAEAAERADPPATADIIVTGECWRSPGGWTPNWAGPQVKPRAGGQCSVYRATDGATEANNYVHNNCSGNSFCTVQRHGGAYYIYWFGGCDVFDLRGFSGYWEAHNHSTRGVYFYDSAGNVIGQYAGGRRDPVRWDPIWSIRTCAY</sequence>